<dbReference type="RefSeq" id="XP_041193220.1">
    <property type="nucleotide sequence ID" value="XM_041340102.1"/>
</dbReference>
<dbReference type="OrthoDB" id="2687490at2759"/>
<feature type="compositionally biased region" description="Polar residues" evidence="2">
    <location>
        <begin position="299"/>
        <end position="311"/>
    </location>
</feature>
<keyword evidence="1" id="KW-0175">Coiled coil</keyword>
<feature type="compositionally biased region" description="Pro residues" evidence="2">
    <location>
        <begin position="322"/>
        <end position="332"/>
    </location>
</feature>
<evidence type="ECO:0000313" key="4">
    <source>
        <dbReference type="Proteomes" id="UP000807769"/>
    </source>
</evidence>
<keyword evidence="4" id="KW-1185">Reference proteome</keyword>
<organism evidence="3 4">
    <name type="scientific">Suillus subaureus</name>
    <dbReference type="NCBI Taxonomy" id="48587"/>
    <lineage>
        <taxon>Eukaryota</taxon>
        <taxon>Fungi</taxon>
        <taxon>Dikarya</taxon>
        <taxon>Basidiomycota</taxon>
        <taxon>Agaricomycotina</taxon>
        <taxon>Agaricomycetes</taxon>
        <taxon>Agaricomycetidae</taxon>
        <taxon>Boletales</taxon>
        <taxon>Suillineae</taxon>
        <taxon>Suillaceae</taxon>
        <taxon>Suillus</taxon>
    </lineage>
</organism>
<dbReference type="Proteomes" id="UP000807769">
    <property type="component" value="Unassembled WGS sequence"/>
</dbReference>
<dbReference type="GeneID" id="64634118"/>
<feature type="compositionally biased region" description="Polar residues" evidence="2">
    <location>
        <begin position="390"/>
        <end position="399"/>
    </location>
</feature>
<protein>
    <submittedName>
        <fullName evidence="3">Uncharacterized protein</fullName>
    </submittedName>
</protein>
<comment type="caution">
    <text evidence="3">The sequence shown here is derived from an EMBL/GenBank/DDBJ whole genome shotgun (WGS) entry which is preliminary data.</text>
</comment>
<feature type="region of interest" description="Disordered" evidence="2">
    <location>
        <begin position="262"/>
        <end position="354"/>
    </location>
</feature>
<feature type="coiled-coil region" evidence="1">
    <location>
        <begin position="29"/>
        <end position="67"/>
    </location>
</feature>
<evidence type="ECO:0000256" key="2">
    <source>
        <dbReference type="SAM" id="MobiDB-lite"/>
    </source>
</evidence>
<reference evidence="3" key="1">
    <citation type="journal article" date="2020" name="New Phytol.">
        <title>Comparative genomics reveals dynamic genome evolution in host specialist ectomycorrhizal fungi.</title>
        <authorList>
            <person name="Lofgren L.A."/>
            <person name="Nguyen N.H."/>
            <person name="Vilgalys R."/>
            <person name="Ruytinx J."/>
            <person name="Liao H.L."/>
            <person name="Branco S."/>
            <person name="Kuo A."/>
            <person name="LaButti K."/>
            <person name="Lipzen A."/>
            <person name="Andreopoulos W."/>
            <person name="Pangilinan J."/>
            <person name="Riley R."/>
            <person name="Hundley H."/>
            <person name="Na H."/>
            <person name="Barry K."/>
            <person name="Grigoriev I.V."/>
            <person name="Stajich J.E."/>
            <person name="Kennedy P.G."/>
        </authorList>
    </citation>
    <scope>NUCLEOTIDE SEQUENCE</scope>
    <source>
        <strain evidence="3">MN1</strain>
    </source>
</reference>
<proteinExistence type="predicted"/>
<sequence length="426" mass="46972">MAILLIEAEKNLDTANLIEKFSALIQGPIVQLEEKATRIEEATATHKEALENAVKELRGTLSNSSENIEKAVLNVTKASQDMPKATQPEGMHTYVNAVKTNAPPPLTKLLACGEAQARQILLDRHSYESAKWLSIPSHQAKFAVNFGSNATIKDQSYHILIENVPTSYDPSSICTNSDIETNGGLKPGTITKAKWIKLIARCKANQRMAHMIITLKTEESTNQILCFGVSIEGKKQNALKTMICAELAVCIAAQQHAKATPHGVEIAHPSSTSGKASKTDLKTQKNNTGQWIKPPRQPVWTQPVTDTNTHGNYGCLLMKTPHPQPHPHPQPQPQQLNMQQEQQKHRQPCTNPNKIQIGLNSQAYLMDNWLNLQPANENNTDPHVHPNSPPQISSASTTPLWFPPPQLQTSTLAAPHYPTLHNAEQQ</sequence>
<dbReference type="AlphaFoldDB" id="A0A9P7EC55"/>
<feature type="region of interest" description="Disordered" evidence="2">
    <location>
        <begin position="373"/>
        <end position="426"/>
    </location>
</feature>
<name>A0A9P7EC55_9AGAM</name>
<evidence type="ECO:0000256" key="1">
    <source>
        <dbReference type="SAM" id="Coils"/>
    </source>
</evidence>
<evidence type="ECO:0000313" key="3">
    <source>
        <dbReference type="EMBL" id="KAG1816660.1"/>
    </source>
</evidence>
<gene>
    <name evidence="3" type="ORF">BJ212DRAFT_1480533</name>
</gene>
<dbReference type="EMBL" id="JABBWG010000015">
    <property type="protein sequence ID" value="KAG1816660.1"/>
    <property type="molecule type" value="Genomic_DNA"/>
</dbReference>
<accession>A0A9P7EC55</accession>